<dbReference type="Proteomes" id="UP001056291">
    <property type="component" value="Chromosome"/>
</dbReference>
<evidence type="ECO:0000259" key="4">
    <source>
        <dbReference type="Pfam" id="PF00394"/>
    </source>
</evidence>
<dbReference type="Pfam" id="PF00394">
    <property type="entry name" value="Cu-oxidase"/>
    <property type="match status" value="1"/>
</dbReference>
<feature type="domain" description="Plastocyanin-like" evidence="5">
    <location>
        <begin position="356"/>
        <end position="464"/>
    </location>
</feature>
<dbReference type="InterPro" id="IPR045087">
    <property type="entry name" value="Cu-oxidase_fam"/>
</dbReference>
<evidence type="ECO:0000313" key="7">
    <source>
        <dbReference type="EMBL" id="USG62964.1"/>
    </source>
</evidence>
<dbReference type="InterPro" id="IPR001117">
    <property type="entry name" value="Cu-oxidase_2nd"/>
</dbReference>
<feature type="region of interest" description="Disordered" evidence="3">
    <location>
        <begin position="179"/>
        <end position="200"/>
    </location>
</feature>
<dbReference type="InterPro" id="IPR002355">
    <property type="entry name" value="Cu_oxidase_Cu_BS"/>
</dbReference>
<evidence type="ECO:0000256" key="2">
    <source>
        <dbReference type="ARBA" id="ARBA00023002"/>
    </source>
</evidence>
<sequence length="471" mass="51547">MDVSRRFFLAASAGLAAGASVAKIPDVQAASKTVLRVKTRQIEVEGKAVTRYGIEQNDGTFGLFLNDGEPFNVQLVNELNVDTLVHWHGMEEPWRQDGVPYLSAPPIKSGGSMEYQFAALPTGTRWMHSHFGLQEQNLLAAPLIIRDKAEQAEDAQEVVLFLEDFAWRSPEEIFAELRKPKPAMSMSKSSSDTGKSDGPDLNDVDFDAYLANDRTLDDPEIIAVEKGGRIRLRVINASASSEFTVDLGAVQGSLVAVDGNPVQPVSAQRFPLAIAQRADIMLTMPADGSAVPVLALGEGRKLQSGIILRPKGAAVAMISAKTETEGPRVELEQEALLRAVTPLKKRQVQQIIPVDLTGFMSSYIWNMPIHGQAGMPAVVEESQRVELVLTNKTSMSHPMHLHGHSFQVVEINGTRFNGAMRDTIMVPPRMTVTVALETKNPGLWAFHCHNLYHLAAGMFSTMAYREIPDSN</sequence>
<dbReference type="InterPro" id="IPR006311">
    <property type="entry name" value="TAT_signal"/>
</dbReference>
<dbReference type="CDD" id="cd13865">
    <property type="entry name" value="CuRO_1_LCC_like_3"/>
    <property type="match status" value="1"/>
</dbReference>
<organism evidence="7 8">
    <name type="scientific">Sneathiella marina</name>
    <dbReference type="NCBI Taxonomy" id="2950108"/>
    <lineage>
        <taxon>Bacteria</taxon>
        <taxon>Pseudomonadati</taxon>
        <taxon>Pseudomonadota</taxon>
        <taxon>Alphaproteobacteria</taxon>
        <taxon>Sneathiellales</taxon>
        <taxon>Sneathiellaceae</taxon>
        <taxon>Sneathiella</taxon>
    </lineage>
</organism>
<dbReference type="InterPro" id="IPR011706">
    <property type="entry name" value="Cu-oxidase_C"/>
</dbReference>
<dbReference type="Pfam" id="PF07732">
    <property type="entry name" value="Cu-oxidase_3"/>
    <property type="match status" value="1"/>
</dbReference>
<evidence type="ECO:0000259" key="6">
    <source>
        <dbReference type="Pfam" id="PF07732"/>
    </source>
</evidence>
<dbReference type="InterPro" id="IPR011707">
    <property type="entry name" value="Cu-oxidase-like_N"/>
</dbReference>
<dbReference type="Gene3D" id="2.60.40.420">
    <property type="entry name" value="Cupredoxins - blue copper proteins"/>
    <property type="match status" value="3"/>
</dbReference>
<dbReference type="InterPro" id="IPR008972">
    <property type="entry name" value="Cupredoxin"/>
</dbReference>
<protein>
    <submittedName>
        <fullName evidence="7">Multicopper oxidase domain-containing protein</fullName>
    </submittedName>
</protein>
<keyword evidence="2" id="KW-0560">Oxidoreductase</keyword>
<accession>A0ABY4W7U0</accession>
<dbReference type="EMBL" id="CP098747">
    <property type="protein sequence ID" value="USG62964.1"/>
    <property type="molecule type" value="Genomic_DNA"/>
</dbReference>
<evidence type="ECO:0000256" key="1">
    <source>
        <dbReference type="ARBA" id="ARBA00022723"/>
    </source>
</evidence>
<keyword evidence="8" id="KW-1185">Reference proteome</keyword>
<dbReference type="CDD" id="cd13887">
    <property type="entry name" value="CuRO_2_MCO_like_2"/>
    <property type="match status" value="1"/>
</dbReference>
<gene>
    <name evidence="7" type="ORF">NBZ79_08235</name>
</gene>
<proteinExistence type="predicted"/>
<evidence type="ECO:0000259" key="5">
    <source>
        <dbReference type="Pfam" id="PF07731"/>
    </source>
</evidence>
<name>A0ABY4W7U0_9PROT</name>
<dbReference type="InterPro" id="IPR033138">
    <property type="entry name" value="Cu_oxidase_CS"/>
</dbReference>
<dbReference type="PROSITE" id="PS51318">
    <property type="entry name" value="TAT"/>
    <property type="match status" value="1"/>
</dbReference>
<dbReference type="InterPro" id="IPR034279">
    <property type="entry name" value="CuRO_3_CopA"/>
</dbReference>
<dbReference type="Pfam" id="PF07731">
    <property type="entry name" value="Cu-oxidase_2"/>
    <property type="match status" value="1"/>
</dbReference>
<feature type="compositionally biased region" description="Low complexity" evidence="3">
    <location>
        <begin position="184"/>
        <end position="193"/>
    </location>
</feature>
<feature type="domain" description="Plastocyanin-like" evidence="4">
    <location>
        <begin position="207"/>
        <end position="286"/>
    </location>
</feature>
<reference evidence="7" key="1">
    <citation type="submission" date="2022-06" db="EMBL/GenBank/DDBJ databases">
        <title>Sneathiella actinostolidae sp. nov., isolated from a sea anemonein the Western Pacific Ocean.</title>
        <authorList>
            <person name="Wei M.J."/>
        </authorList>
    </citation>
    <scope>NUCLEOTIDE SEQUENCE</scope>
    <source>
        <strain evidence="7">PHK-P5</strain>
    </source>
</reference>
<dbReference type="PROSITE" id="PS00080">
    <property type="entry name" value="MULTICOPPER_OXIDASE2"/>
    <property type="match status" value="1"/>
</dbReference>
<dbReference type="RefSeq" id="WP_251937307.1">
    <property type="nucleotide sequence ID" value="NZ_CP098747.1"/>
</dbReference>
<keyword evidence="1" id="KW-0479">Metal-binding</keyword>
<evidence type="ECO:0000256" key="3">
    <source>
        <dbReference type="SAM" id="MobiDB-lite"/>
    </source>
</evidence>
<dbReference type="PANTHER" id="PTHR11709">
    <property type="entry name" value="MULTI-COPPER OXIDASE"/>
    <property type="match status" value="1"/>
</dbReference>
<dbReference type="PROSITE" id="PS00079">
    <property type="entry name" value="MULTICOPPER_OXIDASE1"/>
    <property type="match status" value="1"/>
</dbReference>
<feature type="domain" description="Plastocyanin-like" evidence="6">
    <location>
        <begin position="63"/>
        <end position="149"/>
    </location>
</feature>
<dbReference type="SUPFAM" id="SSF49503">
    <property type="entry name" value="Cupredoxins"/>
    <property type="match status" value="3"/>
</dbReference>
<evidence type="ECO:0000313" key="8">
    <source>
        <dbReference type="Proteomes" id="UP001056291"/>
    </source>
</evidence>
<dbReference type="CDD" id="cd13896">
    <property type="entry name" value="CuRO_3_CopA"/>
    <property type="match status" value="1"/>
</dbReference>